<sequence>MLNNSSPFGGLPPVVKNLLIMNVLCFIGGAFIFPKANMLFGVYYPDSPAFHWWQIFTYMFMHGGFTHVFFNMFALFMFGPILEQILGSKRFINYYLITGLGALALQFAVQAYEVHSLTGTFAASHQMDVNVAQQTAIGPALQDLSQDQINNLLSIYVFPMVGASGAIFGLLVAFGYLFPNTELYLFFIPVPIKAKIFIPIYIILELFLGVSKFAGDSVAHFAHLGGALFGFILIKVWKIKRPGLWG</sequence>
<dbReference type="PANTHER" id="PTHR43731:SF14">
    <property type="entry name" value="PRESENILIN-ASSOCIATED RHOMBOID-LIKE PROTEIN, MITOCHONDRIAL"/>
    <property type="match status" value="1"/>
</dbReference>
<dbReference type="GO" id="GO:0008233">
    <property type="term" value="F:peptidase activity"/>
    <property type="evidence" value="ECO:0007669"/>
    <property type="project" value="UniProtKB-KW"/>
</dbReference>
<accession>A0ABP9AMH8</accession>
<keyword evidence="10" id="KW-1185">Reference proteome</keyword>
<dbReference type="InterPro" id="IPR035952">
    <property type="entry name" value="Rhomboid-like_sf"/>
</dbReference>
<feature type="transmembrane region" description="Helical" evidence="7">
    <location>
        <begin position="153"/>
        <end position="177"/>
    </location>
</feature>
<dbReference type="SUPFAM" id="SSF144091">
    <property type="entry name" value="Rhomboid-like"/>
    <property type="match status" value="1"/>
</dbReference>
<feature type="transmembrane region" description="Helical" evidence="7">
    <location>
        <begin position="20"/>
        <end position="43"/>
    </location>
</feature>
<dbReference type="PANTHER" id="PTHR43731">
    <property type="entry name" value="RHOMBOID PROTEASE"/>
    <property type="match status" value="1"/>
</dbReference>
<evidence type="ECO:0000256" key="5">
    <source>
        <dbReference type="ARBA" id="ARBA00022989"/>
    </source>
</evidence>
<comment type="subcellular location">
    <subcellularLocation>
        <location evidence="1">Membrane</location>
        <topology evidence="1">Multi-pass membrane protein</topology>
    </subcellularLocation>
</comment>
<evidence type="ECO:0000256" key="2">
    <source>
        <dbReference type="ARBA" id="ARBA00009045"/>
    </source>
</evidence>
<evidence type="ECO:0000313" key="9">
    <source>
        <dbReference type="EMBL" id="GAA4783126.1"/>
    </source>
</evidence>
<evidence type="ECO:0000259" key="8">
    <source>
        <dbReference type="Pfam" id="PF01694"/>
    </source>
</evidence>
<keyword evidence="6 7" id="KW-0472">Membrane</keyword>
<dbReference type="Pfam" id="PF01694">
    <property type="entry name" value="Rhomboid"/>
    <property type="match status" value="1"/>
</dbReference>
<dbReference type="GO" id="GO:0006508">
    <property type="term" value="P:proteolysis"/>
    <property type="evidence" value="ECO:0007669"/>
    <property type="project" value="UniProtKB-KW"/>
</dbReference>
<proteinExistence type="inferred from homology"/>
<keyword evidence="3 7" id="KW-0812">Transmembrane</keyword>
<keyword evidence="4" id="KW-0378">Hydrolase</keyword>
<feature type="transmembrane region" description="Helical" evidence="7">
    <location>
        <begin position="55"/>
        <end position="79"/>
    </location>
</feature>
<evidence type="ECO:0000313" key="10">
    <source>
        <dbReference type="Proteomes" id="UP001501411"/>
    </source>
</evidence>
<feature type="transmembrane region" description="Helical" evidence="7">
    <location>
        <begin position="184"/>
        <end position="208"/>
    </location>
</feature>
<name>A0ABP9AMH8_9SPHI</name>
<dbReference type="InterPro" id="IPR050925">
    <property type="entry name" value="Rhomboid_protease_S54"/>
</dbReference>
<dbReference type="Gene3D" id="1.20.1540.10">
    <property type="entry name" value="Rhomboid-like"/>
    <property type="match status" value="1"/>
</dbReference>
<evidence type="ECO:0000256" key="4">
    <source>
        <dbReference type="ARBA" id="ARBA00022801"/>
    </source>
</evidence>
<gene>
    <name evidence="9" type="ORF">GCM10023231_08470</name>
</gene>
<reference evidence="10" key="1">
    <citation type="journal article" date="2019" name="Int. J. Syst. Evol. Microbiol.">
        <title>The Global Catalogue of Microorganisms (GCM) 10K type strain sequencing project: providing services to taxonomists for standard genome sequencing and annotation.</title>
        <authorList>
            <consortium name="The Broad Institute Genomics Platform"/>
            <consortium name="The Broad Institute Genome Sequencing Center for Infectious Disease"/>
            <person name="Wu L."/>
            <person name="Ma J."/>
        </authorList>
    </citation>
    <scope>NUCLEOTIDE SEQUENCE [LARGE SCALE GENOMIC DNA]</scope>
    <source>
        <strain evidence="10">JCM 18200</strain>
    </source>
</reference>
<feature type="transmembrane region" description="Helical" evidence="7">
    <location>
        <begin position="91"/>
        <end position="109"/>
    </location>
</feature>
<keyword evidence="9" id="KW-0645">Protease</keyword>
<evidence type="ECO:0000256" key="6">
    <source>
        <dbReference type="ARBA" id="ARBA00023136"/>
    </source>
</evidence>
<evidence type="ECO:0000256" key="7">
    <source>
        <dbReference type="SAM" id="Phobius"/>
    </source>
</evidence>
<evidence type="ECO:0000256" key="1">
    <source>
        <dbReference type="ARBA" id="ARBA00004141"/>
    </source>
</evidence>
<feature type="transmembrane region" description="Helical" evidence="7">
    <location>
        <begin position="220"/>
        <end position="237"/>
    </location>
</feature>
<dbReference type="Proteomes" id="UP001501411">
    <property type="component" value="Unassembled WGS sequence"/>
</dbReference>
<organism evidence="9 10">
    <name type="scientific">Olivibacter ginsenosidimutans</name>
    <dbReference type="NCBI Taxonomy" id="1176537"/>
    <lineage>
        <taxon>Bacteria</taxon>
        <taxon>Pseudomonadati</taxon>
        <taxon>Bacteroidota</taxon>
        <taxon>Sphingobacteriia</taxon>
        <taxon>Sphingobacteriales</taxon>
        <taxon>Sphingobacteriaceae</taxon>
        <taxon>Olivibacter</taxon>
    </lineage>
</organism>
<feature type="domain" description="Peptidase S54 rhomboid" evidence="8">
    <location>
        <begin position="51"/>
        <end position="234"/>
    </location>
</feature>
<comment type="caution">
    <text evidence="9">The sequence shown here is derived from an EMBL/GenBank/DDBJ whole genome shotgun (WGS) entry which is preliminary data.</text>
</comment>
<evidence type="ECO:0000256" key="3">
    <source>
        <dbReference type="ARBA" id="ARBA00022692"/>
    </source>
</evidence>
<protein>
    <submittedName>
        <fullName evidence="9">Rhomboid family intramembrane serine protease</fullName>
    </submittedName>
</protein>
<dbReference type="EMBL" id="BAABIQ010000005">
    <property type="protein sequence ID" value="GAA4783126.1"/>
    <property type="molecule type" value="Genomic_DNA"/>
</dbReference>
<comment type="similarity">
    <text evidence="2">Belongs to the peptidase S54 family.</text>
</comment>
<keyword evidence="5 7" id="KW-1133">Transmembrane helix</keyword>
<dbReference type="InterPro" id="IPR022764">
    <property type="entry name" value="Peptidase_S54_rhomboid_dom"/>
</dbReference>